<dbReference type="OrthoDB" id="288590at2759"/>
<protein>
    <submittedName>
        <fullName evidence="3">2OG-Fe(II) oxygenase</fullName>
    </submittedName>
</protein>
<comment type="similarity">
    <text evidence="1">Belongs to the iron/ascorbate-dependent oxidoreductase family.</text>
</comment>
<name>A0A9P7FFD5_9AGAM</name>
<dbReference type="PANTHER" id="PTHR47990">
    <property type="entry name" value="2-OXOGLUTARATE (2OG) AND FE(II)-DEPENDENT OXYGENASE SUPERFAMILY PROTEIN-RELATED"/>
    <property type="match status" value="1"/>
</dbReference>
<evidence type="ECO:0000313" key="3">
    <source>
        <dbReference type="EMBL" id="KAG2114191.1"/>
    </source>
</evidence>
<dbReference type="GO" id="GO:0046872">
    <property type="term" value="F:metal ion binding"/>
    <property type="evidence" value="ECO:0007669"/>
    <property type="project" value="UniProtKB-KW"/>
</dbReference>
<dbReference type="PROSITE" id="PS51471">
    <property type="entry name" value="FE2OG_OXY"/>
    <property type="match status" value="1"/>
</dbReference>
<dbReference type="GO" id="GO:0016491">
    <property type="term" value="F:oxidoreductase activity"/>
    <property type="evidence" value="ECO:0007669"/>
    <property type="project" value="UniProtKB-KW"/>
</dbReference>
<dbReference type="Proteomes" id="UP000823399">
    <property type="component" value="Unassembled WGS sequence"/>
</dbReference>
<organism evidence="3 4">
    <name type="scientific">Suillus discolor</name>
    <dbReference type="NCBI Taxonomy" id="1912936"/>
    <lineage>
        <taxon>Eukaryota</taxon>
        <taxon>Fungi</taxon>
        <taxon>Dikarya</taxon>
        <taxon>Basidiomycota</taxon>
        <taxon>Agaricomycotina</taxon>
        <taxon>Agaricomycetes</taxon>
        <taxon>Agaricomycetidae</taxon>
        <taxon>Boletales</taxon>
        <taxon>Suillineae</taxon>
        <taxon>Suillaceae</taxon>
        <taxon>Suillus</taxon>
    </lineage>
</organism>
<evidence type="ECO:0000256" key="1">
    <source>
        <dbReference type="RuleBase" id="RU003682"/>
    </source>
</evidence>
<dbReference type="InterPro" id="IPR027443">
    <property type="entry name" value="IPNS-like_sf"/>
</dbReference>
<evidence type="ECO:0000259" key="2">
    <source>
        <dbReference type="PROSITE" id="PS51471"/>
    </source>
</evidence>
<dbReference type="Pfam" id="PF14226">
    <property type="entry name" value="DIOX_N"/>
    <property type="match status" value="1"/>
</dbReference>
<dbReference type="RefSeq" id="XP_041296304.1">
    <property type="nucleotide sequence ID" value="XM_041443922.1"/>
</dbReference>
<dbReference type="InterPro" id="IPR026992">
    <property type="entry name" value="DIOX_N"/>
</dbReference>
<dbReference type="InterPro" id="IPR050231">
    <property type="entry name" value="Iron_ascorbate_oxido_reductase"/>
</dbReference>
<keyword evidence="1" id="KW-0408">Iron</keyword>
<proteinExistence type="inferred from homology"/>
<sequence length="330" mass="37345">MSCEPVCDGPFESIPIIDLEDAFSEDEALRRALAQKIRMACMDVGFFYVKNHGITQHCLDKVLRVNKEYYSLPTEEKMKLHHKTIPNFKGYSPPLEANIQPGNKGDLHEGFRIGWEEKSGDPVVENASRDGVMAGGNVWPDTPEDFRTACMDYYHGALTVGKKLFCLFALALDLPETYFNDKTVYSAATMRTLHYPPQPDAPDDKILGIGAHTDFVCFTILWQQMGLEALQVLNSREQWINVPPLAGTLVINLGDQFAHWTNDIFKSTVHRAINKNIVDRYSIALFFSTDYEVNIEPIYTCVTAEKPATYPAITAGEYVKQRLKTMYNNK</sequence>
<comment type="caution">
    <text evidence="3">The sequence shown here is derived from an EMBL/GenBank/DDBJ whole genome shotgun (WGS) entry which is preliminary data.</text>
</comment>
<keyword evidence="1" id="KW-0560">Oxidoreductase</keyword>
<dbReference type="Pfam" id="PF03171">
    <property type="entry name" value="2OG-FeII_Oxy"/>
    <property type="match status" value="1"/>
</dbReference>
<dbReference type="InterPro" id="IPR005123">
    <property type="entry name" value="Oxoglu/Fe-dep_dioxygenase_dom"/>
</dbReference>
<dbReference type="EMBL" id="JABBWM010000010">
    <property type="protein sequence ID" value="KAG2114191.1"/>
    <property type="molecule type" value="Genomic_DNA"/>
</dbReference>
<dbReference type="GeneID" id="64706181"/>
<dbReference type="InterPro" id="IPR044861">
    <property type="entry name" value="IPNS-like_FE2OG_OXY"/>
</dbReference>
<reference evidence="3" key="1">
    <citation type="journal article" date="2020" name="New Phytol.">
        <title>Comparative genomics reveals dynamic genome evolution in host specialist ectomycorrhizal fungi.</title>
        <authorList>
            <person name="Lofgren L.A."/>
            <person name="Nguyen N.H."/>
            <person name="Vilgalys R."/>
            <person name="Ruytinx J."/>
            <person name="Liao H.L."/>
            <person name="Branco S."/>
            <person name="Kuo A."/>
            <person name="LaButti K."/>
            <person name="Lipzen A."/>
            <person name="Andreopoulos W."/>
            <person name="Pangilinan J."/>
            <person name="Riley R."/>
            <person name="Hundley H."/>
            <person name="Na H."/>
            <person name="Barry K."/>
            <person name="Grigoriev I.V."/>
            <person name="Stajich J.E."/>
            <person name="Kennedy P.G."/>
        </authorList>
    </citation>
    <scope>NUCLEOTIDE SEQUENCE</scope>
    <source>
        <strain evidence="3">FC423</strain>
    </source>
</reference>
<evidence type="ECO:0000313" key="4">
    <source>
        <dbReference type="Proteomes" id="UP000823399"/>
    </source>
</evidence>
<dbReference type="Gene3D" id="2.60.120.330">
    <property type="entry name" value="B-lactam Antibiotic, Isopenicillin N Synthase, Chain"/>
    <property type="match status" value="1"/>
</dbReference>
<dbReference type="PRINTS" id="PR00682">
    <property type="entry name" value="IPNSYNTHASE"/>
</dbReference>
<dbReference type="SUPFAM" id="SSF51197">
    <property type="entry name" value="Clavaminate synthase-like"/>
    <property type="match status" value="1"/>
</dbReference>
<keyword evidence="1" id="KW-0479">Metal-binding</keyword>
<gene>
    <name evidence="3" type="ORF">F5147DRAFT_834637</name>
</gene>
<feature type="domain" description="Fe2OG dioxygenase" evidence="2">
    <location>
        <begin position="186"/>
        <end position="289"/>
    </location>
</feature>
<accession>A0A9P7FFD5</accession>
<dbReference type="AlphaFoldDB" id="A0A9P7FFD5"/>
<keyword evidence="4" id="KW-1185">Reference proteome</keyword>